<sequence length="830" mass="91569">MTAVRRRWGYLLAGVGVLTGMTMAAYLLGIRPSSKELARYNVGRLFEIVSQQQPEYLFLLGICLVAASFLIKRYWVPLVLVTLIAFAWVIYYESVSVWLLGLGADSFSETQKFDLHEALFFIPGMLSIFVPFIAYRRLALYGIAGFFIFSALLVVRRKGNFSGQTTFVFCFLAGLCLTAVALYILSVRATLSYQSNSEIFNRAAKNFDNPAMPLVFNRPLNVVIYLGESTTVMNMGLYGYPRDTTPELTRLAQQDSQVLVFKNVMSTFTHTSDSLLEALSIGLHTNQDLLPITSRTRVSLPDLLAYNHIPSYLLSNQGEEGTWNMAGSIIFKHAQKQYSVDTTRLGNAEYMINRPYDGDFFLKHLDVLIPKLSSANSSVVFLHSFAGHGGMNGYLGAIPKDFYPHVDDYFKNRSDAAIAGTVRGATENIENYDSAIRYVDRTVSQVIEKLSRLENPTVLIYFSDHGESVFTSRGHESSRFTHEMARVPLLVSFNASARLMYPDLFNNYKHLSETTALTTLAQIPATIIDLLGGQVAETALVLPRLIGAPQDAYIPPVLVRRTSSGDTYVNTNNADVHGSAAGASAPATNSADDPTRIFVARQTHLLDQSALCYSAVNTIAMALRGAMVANCLQLDVVANSQGAVPLTVSSASVPGAAIGTVVEIASRNKLSLWLQVRDLKESRFCQQLLALVEPTLSAGQTVLVSLATEIDLSDRNVIGCVQTLRQKGVKTAYSLPSEQWLACAEARGRISSLEREACQPLYAKIDQLVLTDAFTDLSFDYQSLSVVELIVAAKTFRWNAMNVEPRQLLDLDANTFRMVGLKSRDRNALN</sequence>
<dbReference type="SUPFAM" id="SSF53649">
    <property type="entry name" value="Alkaline phosphatase-like"/>
    <property type="match status" value="1"/>
</dbReference>
<reference evidence="3 4" key="1">
    <citation type="submission" date="2018-03" db="EMBL/GenBank/DDBJ databases">
        <title>Genomic Encyclopedia of Type Strains, Phase III (KMG-III): the genomes of soil and plant-associated and newly described type strains.</title>
        <authorList>
            <person name="Whitman W."/>
        </authorList>
    </citation>
    <scope>NUCLEOTIDE SEQUENCE [LARGE SCALE GENOMIC DNA]</scope>
    <source>
        <strain evidence="3 4">MWH-P2sevCIIIb</strain>
    </source>
</reference>
<dbReference type="RefSeq" id="WP_106227959.1">
    <property type="nucleotide sequence ID" value="NZ_PVTV01000014.1"/>
</dbReference>
<dbReference type="InterPro" id="IPR017850">
    <property type="entry name" value="Alkaline_phosphatase_core_sf"/>
</dbReference>
<keyword evidence="4" id="KW-1185">Reference proteome</keyword>
<dbReference type="OrthoDB" id="9786870at2"/>
<dbReference type="InterPro" id="IPR040423">
    <property type="entry name" value="PEA_transferase"/>
</dbReference>
<evidence type="ECO:0000256" key="1">
    <source>
        <dbReference type="SAM" id="Phobius"/>
    </source>
</evidence>
<organism evidence="3 4">
    <name type="scientific">Jezberella montanilacus</name>
    <dbReference type="NCBI Taxonomy" id="323426"/>
    <lineage>
        <taxon>Bacteria</taxon>
        <taxon>Pseudomonadati</taxon>
        <taxon>Pseudomonadota</taxon>
        <taxon>Betaproteobacteria</taxon>
        <taxon>Burkholderiales</taxon>
        <taxon>Alcaligenaceae</taxon>
        <taxon>Jezberella</taxon>
    </lineage>
</organism>
<keyword evidence="1" id="KW-0812">Transmembrane</keyword>
<dbReference type="EMBL" id="PVTV01000014">
    <property type="protein sequence ID" value="PRY97660.1"/>
    <property type="molecule type" value="Genomic_DNA"/>
</dbReference>
<dbReference type="AlphaFoldDB" id="A0A2T0XFJ4"/>
<dbReference type="Gene3D" id="3.40.720.10">
    <property type="entry name" value="Alkaline Phosphatase, subunit A"/>
    <property type="match status" value="1"/>
</dbReference>
<comment type="caution">
    <text evidence="3">The sequence shown here is derived from an EMBL/GenBank/DDBJ whole genome shotgun (WGS) entry which is preliminary data.</text>
</comment>
<feature type="transmembrane region" description="Helical" evidence="1">
    <location>
        <begin position="81"/>
        <end position="101"/>
    </location>
</feature>
<evidence type="ECO:0000259" key="2">
    <source>
        <dbReference type="Pfam" id="PF00884"/>
    </source>
</evidence>
<dbReference type="GO" id="GO:0005886">
    <property type="term" value="C:plasma membrane"/>
    <property type="evidence" value="ECO:0007669"/>
    <property type="project" value="UniProtKB-SubCell"/>
</dbReference>
<evidence type="ECO:0000313" key="3">
    <source>
        <dbReference type="EMBL" id="PRY97660.1"/>
    </source>
</evidence>
<keyword evidence="1" id="KW-0472">Membrane</keyword>
<name>A0A2T0XFJ4_9BURK</name>
<feature type="domain" description="Sulfatase N-terminal" evidence="2">
    <location>
        <begin position="221"/>
        <end position="532"/>
    </location>
</feature>
<proteinExistence type="predicted"/>
<gene>
    <name evidence="3" type="ORF">BCM14_2122</name>
</gene>
<keyword evidence="1" id="KW-1133">Transmembrane helix</keyword>
<feature type="transmembrane region" description="Helical" evidence="1">
    <location>
        <begin position="56"/>
        <end position="75"/>
    </location>
</feature>
<accession>A0A2T0XFJ4</accession>
<dbReference type="Proteomes" id="UP000238308">
    <property type="component" value="Unassembled WGS sequence"/>
</dbReference>
<feature type="transmembrane region" description="Helical" evidence="1">
    <location>
        <begin position="12"/>
        <end position="30"/>
    </location>
</feature>
<dbReference type="InterPro" id="IPR000917">
    <property type="entry name" value="Sulfatase_N"/>
</dbReference>
<keyword evidence="3" id="KW-0808">Transferase</keyword>
<dbReference type="GO" id="GO:0016776">
    <property type="term" value="F:phosphotransferase activity, phosphate group as acceptor"/>
    <property type="evidence" value="ECO:0007669"/>
    <property type="project" value="TreeGrafter"/>
</dbReference>
<dbReference type="GO" id="GO:0009244">
    <property type="term" value="P:lipopolysaccharide core region biosynthetic process"/>
    <property type="evidence" value="ECO:0007669"/>
    <property type="project" value="TreeGrafter"/>
</dbReference>
<protein>
    <submittedName>
        <fullName evidence="3">Glucan phosphoethanolaminetransferase (Alkaline phosphatase superfamily)</fullName>
    </submittedName>
</protein>
<feature type="transmembrane region" description="Helical" evidence="1">
    <location>
        <begin position="167"/>
        <end position="185"/>
    </location>
</feature>
<dbReference type="Pfam" id="PF00884">
    <property type="entry name" value="Sulfatase"/>
    <property type="match status" value="1"/>
</dbReference>
<dbReference type="PANTHER" id="PTHR30443:SF2">
    <property type="entry name" value="PHOSPHOETHANOLAMINE TRANSFERASE EPTC"/>
    <property type="match status" value="1"/>
</dbReference>
<dbReference type="PANTHER" id="PTHR30443">
    <property type="entry name" value="INNER MEMBRANE PROTEIN"/>
    <property type="match status" value="1"/>
</dbReference>
<feature type="transmembrane region" description="Helical" evidence="1">
    <location>
        <begin position="138"/>
        <end position="155"/>
    </location>
</feature>
<evidence type="ECO:0000313" key="4">
    <source>
        <dbReference type="Proteomes" id="UP000238308"/>
    </source>
</evidence>